<evidence type="ECO:0000256" key="7">
    <source>
        <dbReference type="PROSITE-ProRule" id="PRU01091"/>
    </source>
</evidence>
<dbReference type="Pfam" id="PF00072">
    <property type="entry name" value="Response_reg"/>
    <property type="match status" value="1"/>
</dbReference>
<feature type="domain" description="OmpR/PhoB-type" evidence="9">
    <location>
        <begin position="126"/>
        <end position="226"/>
    </location>
</feature>
<dbReference type="PATRIC" id="fig|1244869.3.peg.3306"/>
<dbReference type="InterPro" id="IPR036388">
    <property type="entry name" value="WH-like_DNA-bd_sf"/>
</dbReference>
<dbReference type="PANTHER" id="PTHR48111:SF4">
    <property type="entry name" value="DNA-BINDING DUAL TRANSCRIPTIONAL REGULATOR OMPR"/>
    <property type="match status" value="1"/>
</dbReference>
<protein>
    <submittedName>
        <fullName evidence="10">OmpR family two-component system response regulator</fullName>
    </submittedName>
</protein>
<dbReference type="Gene3D" id="6.10.250.690">
    <property type="match status" value="1"/>
</dbReference>
<name>M3A7Q5_9PROT</name>
<evidence type="ECO:0000313" key="10">
    <source>
        <dbReference type="EMBL" id="EME68828.1"/>
    </source>
</evidence>
<dbReference type="InterPro" id="IPR016032">
    <property type="entry name" value="Sig_transdc_resp-reg_C-effctor"/>
</dbReference>
<sequence>MIKLIERVLQDAGCKVVTASGMAEALAAVDRQPIDVAVIDLILGDENGLDLVAAWRDRPDMALIVISTKAHAIDRVVGIEMGADDYLIKPFEPRELAARVRRVFKRLKPPAAGLSSSSTPPANGDANILRFDNWTVDCDACTLATADGDRVPLTSTEFRLVEIFATRPNRVLSREQLLDLLYGNATPSSDRAVDVMITKIRQKMADAGAADPLIRTVRGLGYQWTAGPSP</sequence>
<keyword evidence="5" id="KW-0804">Transcription</keyword>
<dbReference type="PROSITE" id="PS50110">
    <property type="entry name" value="RESPONSE_REGULATORY"/>
    <property type="match status" value="1"/>
</dbReference>
<evidence type="ECO:0000256" key="5">
    <source>
        <dbReference type="ARBA" id="ARBA00023163"/>
    </source>
</evidence>
<reference evidence="10 11" key="1">
    <citation type="journal article" date="2014" name="Genome Announc.">
        <title>Draft Genome Sequence of Magnetospirillum sp. Strain SO-1, a Freshwater Magnetotactic Bacterium Isolated from the Ol'khovka River, Russia.</title>
        <authorList>
            <person name="Grouzdev D.S."/>
            <person name="Dziuba M.V."/>
            <person name="Sukhacheva M.S."/>
            <person name="Mardanov A.V."/>
            <person name="Beletskiy A.V."/>
            <person name="Kuznetsov B.B."/>
            <person name="Skryabin K.G."/>
        </authorList>
    </citation>
    <scope>NUCLEOTIDE SEQUENCE [LARGE SCALE GENOMIC DNA]</scope>
    <source>
        <strain evidence="10 11">SO-1</strain>
    </source>
</reference>
<keyword evidence="2" id="KW-0902">Two-component regulatory system</keyword>
<gene>
    <name evidence="10" type="ORF">H261_16478</name>
</gene>
<dbReference type="InterPro" id="IPR001867">
    <property type="entry name" value="OmpR/PhoB-type_DNA-bd"/>
</dbReference>
<keyword evidence="4 7" id="KW-0238">DNA-binding</keyword>
<dbReference type="SUPFAM" id="SSF46894">
    <property type="entry name" value="C-terminal effector domain of the bipartite response regulators"/>
    <property type="match status" value="1"/>
</dbReference>
<dbReference type="GO" id="GO:0006355">
    <property type="term" value="P:regulation of DNA-templated transcription"/>
    <property type="evidence" value="ECO:0007669"/>
    <property type="project" value="InterPro"/>
</dbReference>
<dbReference type="Gene3D" id="3.40.50.2300">
    <property type="match status" value="1"/>
</dbReference>
<feature type="domain" description="Response regulatory" evidence="8">
    <location>
        <begin position="1"/>
        <end position="104"/>
    </location>
</feature>
<dbReference type="InterPro" id="IPR001789">
    <property type="entry name" value="Sig_transdc_resp-reg_receiver"/>
</dbReference>
<evidence type="ECO:0000313" key="11">
    <source>
        <dbReference type="Proteomes" id="UP000011744"/>
    </source>
</evidence>
<proteinExistence type="predicted"/>
<dbReference type="AlphaFoldDB" id="M3A7Q5"/>
<dbReference type="PANTHER" id="PTHR48111">
    <property type="entry name" value="REGULATOR OF RPOS"/>
    <property type="match status" value="1"/>
</dbReference>
<dbReference type="InterPro" id="IPR039420">
    <property type="entry name" value="WalR-like"/>
</dbReference>
<evidence type="ECO:0000259" key="9">
    <source>
        <dbReference type="PROSITE" id="PS51755"/>
    </source>
</evidence>
<dbReference type="SMART" id="SM00862">
    <property type="entry name" value="Trans_reg_C"/>
    <property type="match status" value="1"/>
</dbReference>
<evidence type="ECO:0000256" key="1">
    <source>
        <dbReference type="ARBA" id="ARBA00022553"/>
    </source>
</evidence>
<dbReference type="STRING" id="1244869.H261_16478"/>
<dbReference type="GO" id="GO:0032993">
    <property type="term" value="C:protein-DNA complex"/>
    <property type="evidence" value="ECO:0007669"/>
    <property type="project" value="TreeGrafter"/>
</dbReference>
<evidence type="ECO:0000259" key="8">
    <source>
        <dbReference type="PROSITE" id="PS50110"/>
    </source>
</evidence>
<dbReference type="Gene3D" id="1.10.10.10">
    <property type="entry name" value="Winged helix-like DNA-binding domain superfamily/Winged helix DNA-binding domain"/>
    <property type="match status" value="1"/>
</dbReference>
<feature type="modified residue" description="4-aspartylphosphate" evidence="6">
    <location>
        <position position="40"/>
    </location>
</feature>
<dbReference type="PROSITE" id="PS51755">
    <property type="entry name" value="OMPR_PHOB"/>
    <property type="match status" value="1"/>
</dbReference>
<dbReference type="SMART" id="SM00448">
    <property type="entry name" value="REC"/>
    <property type="match status" value="1"/>
</dbReference>
<dbReference type="EMBL" id="AONQ01000051">
    <property type="protein sequence ID" value="EME68828.1"/>
    <property type="molecule type" value="Genomic_DNA"/>
</dbReference>
<dbReference type="InterPro" id="IPR011006">
    <property type="entry name" value="CheY-like_superfamily"/>
</dbReference>
<dbReference type="GO" id="GO:0000156">
    <property type="term" value="F:phosphorelay response regulator activity"/>
    <property type="evidence" value="ECO:0007669"/>
    <property type="project" value="TreeGrafter"/>
</dbReference>
<comment type="caution">
    <text evidence="10">The sequence shown here is derived from an EMBL/GenBank/DDBJ whole genome shotgun (WGS) entry which is preliminary data.</text>
</comment>
<accession>M3A7Q5</accession>
<dbReference type="Pfam" id="PF00486">
    <property type="entry name" value="Trans_reg_C"/>
    <property type="match status" value="1"/>
</dbReference>
<keyword evidence="1 6" id="KW-0597">Phosphoprotein</keyword>
<evidence type="ECO:0000256" key="2">
    <source>
        <dbReference type="ARBA" id="ARBA00023012"/>
    </source>
</evidence>
<keyword evidence="3" id="KW-0805">Transcription regulation</keyword>
<keyword evidence="11" id="KW-1185">Reference proteome</keyword>
<dbReference type="eggNOG" id="COG0745">
    <property type="taxonomic scope" value="Bacteria"/>
</dbReference>
<evidence type="ECO:0000256" key="4">
    <source>
        <dbReference type="ARBA" id="ARBA00023125"/>
    </source>
</evidence>
<dbReference type="GO" id="GO:0000976">
    <property type="term" value="F:transcription cis-regulatory region binding"/>
    <property type="evidence" value="ECO:0007669"/>
    <property type="project" value="TreeGrafter"/>
</dbReference>
<evidence type="ECO:0000256" key="3">
    <source>
        <dbReference type="ARBA" id="ARBA00023015"/>
    </source>
</evidence>
<dbReference type="Proteomes" id="UP000011744">
    <property type="component" value="Unassembled WGS sequence"/>
</dbReference>
<feature type="DNA-binding region" description="OmpR/PhoB-type" evidence="7">
    <location>
        <begin position="126"/>
        <end position="226"/>
    </location>
</feature>
<dbReference type="CDD" id="cd00383">
    <property type="entry name" value="trans_reg_C"/>
    <property type="match status" value="1"/>
</dbReference>
<evidence type="ECO:0000256" key="6">
    <source>
        <dbReference type="PROSITE-ProRule" id="PRU00169"/>
    </source>
</evidence>
<dbReference type="GO" id="GO:0005829">
    <property type="term" value="C:cytosol"/>
    <property type="evidence" value="ECO:0007669"/>
    <property type="project" value="TreeGrafter"/>
</dbReference>
<dbReference type="SUPFAM" id="SSF52172">
    <property type="entry name" value="CheY-like"/>
    <property type="match status" value="1"/>
</dbReference>
<organism evidence="10 11">
    <name type="scientific">Paramagnetospirillum caucaseum</name>
    <dbReference type="NCBI Taxonomy" id="1244869"/>
    <lineage>
        <taxon>Bacteria</taxon>
        <taxon>Pseudomonadati</taxon>
        <taxon>Pseudomonadota</taxon>
        <taxon>Alphaproteobacteria</taxon>
        <taxon>Rhodospirillales</taxon>
        <taxon>Magnetospirillaceae</taxon>
        <taxon>Paramagnetospirillum</taxon>
    </lineage>
</organism>